<gene>
    <name evidence="5" type="primary">Mo05910</name>
    <name evidence="5" type="ORF">E5Q_05910</name>
</gene>
<proteinExistence type="inferred from homology"/>
<name>G7E998_MIXOS</name>
<comment type="function">
    <text evidence="1">Required for respiratory activity and maintenance and expression of the mitochondrial genome.</text>
</comment>
<dbReference type="PANTHER" id="PTHR13475">
    <property type="entry name" value="NEUGRIN"/>
    <property type="match status" value="1"/>
</dbReference>
<reference evidence="5 6" key="2">
    <citation type="journal article" date="2012" name="Open Biol.">
        <title>Characteristics of nucleosomes and linker DNA regions on the genome of the basidiomycete Mixia osmundae revealed by mono- and dinucleosome mapping.</title>
        <authorList>
            <person name="Nishida H."/>
            <person name="Kondo S."/>
            <person name="Matsumoto T."/>
            <person name="Suzuki Y."/>
            <person name="Yoshikawa H."/>
            <person name="Taylor T.D."/>
            <person name="Sugiyama J."/>
        </authorList>
    </citation>
    <scope>NUCLEOTIDE SEQUENCE [LARGE SCALE GENOMIC DNA]</scope>
    <source>
        <strain evidence="6">CBS 9802 / IAM 14324 / JCM 22182 / KY 12970</strain>
    </source>
</reference>
<sequence length="201" mass="22887">MLATDDADLILVRRDAPLELDLSQASRDAYETAVAVKRGGASSRPTSQTDAVIRRWKVHREALREQFPAGWNPARKVSRMQMADIRELHAMDPIAYATPILANGYKISPEAVRRILKSRWQPDLERADEMQAQWEKKARDRMPSVRNKRNEAQELGRLIPLDGAPGSRRSPRPSPQDRRRSNTPTEPPRMASRPSGQHARR</sequence>
<dbReference type="EMBL" id="BABT02000220">
    <property type="protein sequence ID" value="GAA99217.1"/>
    <property type="molecule type" value="Genomic_DNA"/>
</dbReference>
<organism evidence="5 6">
    <name type="scientific">Mixia osmundae (strain CBS 9802 / IAM 14324 / JCM 22182 / KY 12970)</name>
    <dbReference type="NCBI Taxonomy" id="764103"/>
    <lineage>
        <taxon>Eukaryota</taxon>
        <taxon>Fungi</taxon>
        <taxon>Dikarya</taxon>
        <taxon>Basidiomycota</taxon>
        <taxon>Pucciniomycotina</taxon>
        <taxon>Mixiomycetes</taxon>
        <taxon>Mixiales</taxon>
        <taxon>Mixiaceae</taxon>
        <taxon>Mixia</taxon>
    </lineage>
</organism>
<evidence type="ECO:0000256" key="3">
    <source>
        <dbReference type="ARBA" id="ARBA00013566"/>
    </source>
</evidence>
<dbReference type="InParanoid" id="G7E998"/>
<comment type="caution">
    <text evidence="5">The sequence shown here is derived from an EMBL/GenBank/DDBJ whole genome shotgun (WGS) entry which is preliminary data.</text>
</comment>
<accession>G7E998</accession>
<dbReference type="HOGENOM" id="CLU_1360719_0_0_1"/>
<evidence type="ECO:0000256" key="2">
    <source>
        <dbReference type="ARBA" id="ARBA00010895"/>
    </source>
</evidence>
<feature type="compositionally biased region" description="Basic and acidic residues" evidence="4">
    <location>
        <begin position="131"/>
        <end position="154"/>
    </location>
</feature>
<dbReference type="GO" id="GO:0005634">
    <property type="term" value="C:nucleus"/>
    <property type="evidence" value="ECO:0007669"/>
    <property type="project" value="TreeGrafter"/>
</dbReference>
<comment type="similarity">
    <text evidence="2">Belongs to the RRG9 family.</text>
</comment>
<feature type="region of interest" description="Disordered" evidence="4">
    <location>
        <begin position="131"/>
        <end position="201"/>
    </location>
</feature>
<dbReference type="Pfam" id="PF06413">
    <property type="entry name" value="Neugrin"/>
    <property type="match status" value="1"/>
</dbReference>
<evidence type="ECO:0000313" key="5">
    <source>
        <dbReference type="EMBL" id="GAA99217.1"/>
    </source>
</evidence>
<dbReference type="AlphaFoldDB" id="G7E998"/>
<dbReference type="Proteomes" id="UP000009131">
    <property type="component" value="Unassembled WGS sequence"/>
</dbReference>
<dbReference type="OMA" id="ERADEMQ"/>
<reference evidence="5 6" key="1">
    <citation type="journal article" date="2011" name="J. Gen. Appl. Microbiol.">
        <title>Draft genome sequencing of the enigmatic basidiomycete Mixia osmundae.</title>
        <authorList>
            <person name="Nishida H."/>
            <person name="Nagatsuka Y."/>
            <person name="Sugiyama J."/>
        </authorList>
    </citation>
    <scope>NUCLEOTIDE SEQUENCE [LARGE SCALE GENOMIC DNA]</scope>
    <source>
        <strain evidence="6">CBS 9802 / IAM 14324 / JCM 22182 / KY 12970</strain>
    </source>
</reference>
<dbReference type="RefSeq" id="XP_014568462.1">
    <property type="nucleotide sequence ID" value="XM_014712976.1"/>
</dbReference>
<evidence type="ECO:0000313" key="6">
    <source>
        <dbReference type="Proteomes" id="UP000009131"/>
    </source>
</evidence>
<dbReference type="InterPro" id="IPR010487">
    <property type="entry name" value="NGRN/Rrg9"/>
</dbReference>
<dbReference type="eggNOG" id="ENOG502S7IA">
    <property type="taxonomic scope" value="Eukaryota"/>
</dbReference>
<keyword evidence="6" id="KW-1185">Reference proteome</keyword>
<protein>
    <recommendedName>
        <fullName evidence="3">Required for respiratory growth protein 9, mitochondrial</fullName>
    </recommendedName>
</protein>
<evidence type="ECO:0000256" key="1">
    <source>
        <dbReference type="ARBA" id="ARBA00003548"/>
    </source>
</evidence>
<evidence type="ECO:0000256" key="4">
    <source>
        <dbReference type="SAM" id="MobiDB-lite"/>
    </source>
</evidence>
<dbReference type="PANTHER" id="PTHR13475:SF3">
    <property type="entry name" value="NEUGRIN"/>
    <property type="match status" value="1"/>
</dbReference>
<dbReference type="OrthoDB" id="5578174at2759"/>
<dbReference type="STRING" id="764103.G7E998"/>